<dbReference type="EMBL" id="PQIB02000013">
    <property type="protein sequence ID" value="RLM73631.1"/>
    <property type="molecule type" value="Genomic_DNA"/>
</dbReference>
<gene>
    <name evidence="1" type="ORF">C2845_PM15G07520</name>
</gene>
<comment type="caution">
    <text evidence="1">The sequence shown here is derived from an EMBL/GenBank/DDBJ whole genome shotgun (WGS) entry which is preliminary data.</text>
</comment>
<evidence type="ECO:0000313" key="2">
    <source>
        <dbReference type="Proteomes" id="UP000275267"/>
    </source>
</evidence>
<dbReference type="AlphaFoldDB" id="A0A3L6Q661"/>
<protein>
    <submittedName>
        <fullName evidence="1">Uncharacterized protein</fullName>
    </submittedName>
</protein>
<organism evidence="1 2">
    <name type="scientific">Panicum miliaceum</name>
    <name type="common">Proso millet</name>
    <name type="synonym">Broomcorn millet</name>
    <dbReference type="NCBI Taxonomy" id="4540"/>
    <lineage>
        <taxon>Eukaryota</taxon>
        <taxon>Viridiplantae</taxon>
        <taxon>Streptophyta</taxon>
        <taxon>Embryophyta</taxon>
        <taxon>Tracheophyta</taxon>
        <taxon>Spermatophyta</taxon>
        <taxon>Magnoliopsida</taxon>
        <taxon>Liliopsida</taxon>
        <taxon>Poales</taxon>
        <taxon>Poaceae</taxon>
        <taxon>PACMAD clade</taxon>
        <taxon>Panicoideae</taxon>
        <taxon>Panicodae</taxon>
        <taxon>Paniceae</taxon>
        <taxon>Panicinae</taxon>
        <taxon>Panicum</taxon>
        <taxon>Panicum sect. Panicum</taxon>
    </lineage>
</organism>
<dbReference type="Proteomes" id="UP000275267">
    <property type="component" value="Unassembled WGS sequence"/>
</dbReference>
<name>A0A3L6Q661_PANMI</name>
<proteinExistence type="predicted"/>
<reference evidence="2" key="1">
    <citation type="journal article" date="2019" name="Nat. Commun.">
        <title>The genome of broomcorn millet.</title>
        <authorList>
            <person name="Zou C."/>
            <person name="Miki D."/>
            <person name="Li D."/>
            <person name="Tang Q."/>
            <person name="Xiao L."/>
            <person name="Rajput S."/>
            <person name="Deng P."/>
            <person name="Jia W."/>
            <person name="Huang R."/>
            <person name="Zhang M."/>
            <person name="Sun Y."/>
            <person name="Hu J."/>
            <person name="Fu X."/>
            <person name="Schnable P.S."/>
            <person name="Li F."/>
            <person name="Zhang H."/>
            <person name="Feng B."/>
            <person name="Zhu X."/>
            <person name="Liu R."/>
            <person name="Schnable J.C."/>
            <person name="Zhu J.-K."/>
            <person name="Zhang H."/>
        </authorList>
    </citation>
    <scope>NUCLEOTIDE SEQUENCE [LARGE SCALE GENOMIC DNA]</scope>
</reference>
<accession>A0A3L6Q661</accession>
<evidence type="ECO:0000313" key="1">
    <source>
        <dbReference type="EMBL" id="RLM73631.1"/>
    </source>
</evidence>
<keyword evidence="2" id="KW-1185">Reference proteome</keyword>
<sequence>MSQKQVRSQQSPRTSIVLCEAKGKISLSGTIKINLNQNREKKDIMTCTHQQLFFLALHMQGASCLSWPCFVPHIQESRSYLTDPPFLDHITPINCSLSQLQPNIRLTSGTIHPAFTVILA</sequence>